<proteinExistence type="predicted"/>
<organism evidence="1 2">
    <name type="scientific">Trichinella zimbabwensis</name>
    <dbReference type="NCBI Taxonomy" id="268475"/>
    <lineage>
        <taxon>Eukaryota</taxon>
        <taxon>Metazoa</taxon>
        <taxon>Ecdysozoa</taxon>
        <taxon>Nematoda</taxon>
        <taxon>Enoplea</taxon>
        <taxon>Dorylaimia</taxon>
        <taxon>Trichinellida</taxon>
        <taxon>Trichinellidae</taxon>
        <taxon>Trichinella</taxon>
    </lineage>
</organism>
<evidence type="ECO:0000313" key="1">
    <source>
        <dbReference type="EMBL" id="KRZ10884.1"/>
    </source>
</evidence>
<dbReference type="Proteomes" id="UP000055024">
    <property type="component" value="Unassembled WGS sequence"/>
</dbReference>
<name>A0A0V1HL18_9BILA</name>
<gene>
    <name evidence="1" type="ORF">T11_9941</name>
</gene>
<comment type="caution">
    <text evidence="1">The sequence shown here is derived from an EMBL/GenBank/DDBJ whole genome shotgun (WGS) entry which is preliminary data.</text>
</comment>
<dbReference type="EMBL" id="JYDP01000055">
    <property type="protein sequence ID" value="KRZ10884.1"/>
    <property type="molecule type" value="Genomic_DNA"/>
</dbReference>
<dbReference type="AlphaFoldDB" id="A0A0V1HL18"/>
<evidence type="ECO:0000313" key="2">
    <source>
        <dbReference type="Proteomes" id="UP000055024"/>
    </source>
</evidence>
<sequence>MTWRGGGSNFAIKGHWRVAQATNEEIEIWNFGDKSLDRRLDSAGSPRCLQRPALFHWRFALATRRAANPRALHIWQCGRRGQLLDPLASAAVVRSMQSTITHAVEKEARVQQNDVGRCEIISGTRRRHGRFRRKKMEDDLARCVYRPLSVSYVE</sequence>
<keyword evidence="2" id="KW-1185">Reference proteome</keyword>
<accession>A0A0V1HL18</accession>
<reference evidence="1 2" key="1">
    <citation type="submission" date="2015-01" db="EMBL/GenBank/DDBJ databases">
        <title>Evolution of Trichinella species and genotypes.</title>
        <authorList>
            <person name="Korhonen P.K."/>
            <person name="Edoardo P."/>
            <person name="Giuseppe L.R."/>
            <person name="Gasser R.B."/>
        </authorList>
    </citation>
    <scope>NUCLEOTIDE SEQUENCE [LARGE SCALE GENOMIC DNA]</scope>
    <source>
        <strain evidence="1">ISS1029</strain>
    </source>
</reference>
<protein>
    <submittedName>
        <fullName evidence="1">Uncharacterized protein</fullName>
    </submittedName>
</protein>